<dbReference type="SMART" id="SM00990">
    <property type="entry name" value="VRR_NUC"/>
    <property type="match status" value="1"/>
</dbReference>
<dbReference type="AlphaFoldDB" id="A0A6H2A0C8"/>
<evidence type="ECO:0000259" key="4">
    <source>
        <dbReference type="SMART" id="SM00990"/>
    </source>
</evidence>
<keyword evidence="2" id="KW-0540">Nuclease</keyword>
<keyword evidence="3" id="KW-0378">Hydrolase</keyword>
<evidence type="ECO:0000256" key="2">
    <source>
        <dbReference type="ARBA" id="ARBA00022722"/>
    </source>
</evidence>
<evidence type="ECO:0000313" key="5">
    <source>
        <dbReference type="EMBL" id="QJA53162.1"/>
    </source>
</evidence>
<protein>
    <recommendedName>
        <fullName evidence="4">VRR-NUC domain-containing protein</fullName>
    </recommendedName>
</protein>
<organism evidence="5">
    <name type="scientific">viral metagenome</name>
    <dbReference type="NCBI Taxonomy" id="1070528"/>
    <lineage>
        <taxon>unclassified sequences</taxon>
        <taxon>metagenomes</taxon>
        <taxon>organismal metagenomes</taxon>
    </lineage>
</organism>
<evidence type="ECO:0000256" key="3">
    <source>
        <dbReference type="ARBA" id="ARBA00022801"/>
    </source>
</evidence>
<gene>
    <name evidence="5" type="ORF">TM448A03264_0012</name>
    <name evidence="6" type="ORF">TM448B04577_0006</name>
</gene>
<reference evidence="5" key="1">
    <citation type="submission" date="2020-03" db="EMBL/GenBank/DDBJ databases">
        <title>The deep terrestrial virosphere.</title>
        <authorList>
            <person name="Holmfeldt K."/>
            <person name="Nilsson E."/>
            <person name="Simone D."/>
            <person name="Lopez-Fernandez M."/>
            <person name="Wu X."/>
            <person name="de Brujin I."/>
            <person name="Lundin D."/>
            <person name="Andersson A."/>
            <person name="Bertilsson S."/>
            <person name="Dopson M."/>
        </authorList>
    </citation>
    <scope>NUCLEOTIDE SEQUENCE</scope>
    <source>
        <strain evidence="5">TM448A03264</strain>
        <strain evidence="6">TM448B04577</strain>
    </source>
</reference>
<sequence length="116" mass="13503">MEIKESNLKRQLEDYLQFQQNLGRLLFLRLNAGNFIELRGNNRRRIKGCPKGTADLLVLAGGKVTFLELKSKRGKLTDAQVEFSRAAWEQGADYHIIRSLEEVRELEWKWKDGPRS</sequence>
<dbReference type="EMBL" id="MT145092">
    <property type="protein sequence ID" value="QJI03485.1"/>
    <property type="molecule type" value="Genomic_DNA"/>
</dbReference>
<evidence type="ECO:0000256" key="1">
    <source>
        <dbReference type="ARBA" id="ARBA00001946"/>
    </source>
</evidence>
<dbReference type="GO" id="GO:0016788">
    <property type="term" value="F:hydrolase activity, acting on ester bonds"/>
    <property type="evidence" value="ECO:0007669"/>
    <property type="project" value="InterPro"/>
</dbReference>
<dbReference type="Gene3D" id="3.40.1350.10">
    <property type="match status" value="1"/>
</dbReference>
<dbReference type="InterPro" id="IPR014883">
    <property type="entry name" value="VRR_NUC"/>
</dbReference>
<proteinExistence type="predicted"/>
<dbReference type="GO" id="GO:0003676">
    <property type="term" value="F:nucleic acid binding"/>
    <property type="evidence" value="ECO:0007669"/>
    <property type="project" value="InterPro"/>
</dbReference>
<dbReference type="InterPro" id="IPR011856">
    <property type="entry name" value="tRNA_endonuc-like_dom_sf"/>
</dbReference>
<accession>A0A6H2A0C8</accession>
<feature type="domain" description="VRR-NUC" evidence="4">
    <location>
        <begin position="3"/>
        <end position="101"/>
    </location>
</feature>
<dbReference type="GO" id="GO:0004518">
    <property type="term" value="F:nuclease activity"/>
    <property type="evidence" value="ECO:0007669"/>
    <property type="project" value="UniProtKB-KW"/>
</dbReference>
<comment type="cofactor">
    <cofactor evidence="1">
        <name>Mg(2+)</name>
        <dbReference type="ChEBI" id="CHEBI:18420"/>
    </cofactor>
</comment>
<evidence type="ECO:0000313" key="6">
    <source>
        <dbReference type="EMBL" id="QJI03485.1"/>
    </source>
</evidence>
<name>A0A6H2A0C8_9ZZZZ</name>
<dbReference type="EMBL" id="MT144398">
    <property type="protein sequence ID" value="QJA53162.1"/>
    <property type="molecule type" value="Genomic_DNA"/>
</dbReference>